<dbReference type="AlphaFoldDB" id="A0A8B6X3H3"/>
<keyword evidence="2" id="KW-0732">Signal</keyword>
<reference evidence="4" key="1">
    <citation type="submission" date="2025-08" db="UniProtKB">
        <authorList>
            <consortium name="RefSeq"/>
        </authorList>
    </citation>
    <scope>IDENTIFICATION</scope>
</reference>
<sequence>MNPIRSRSVIALLILSGVMGETAGAAPPPASGEAPRIQVQALPAPPAPVGRAALAAAPSATPAAATCAVVLPGGARMLNITAPGPVEGDRPAPAAIQPPACPPAKARTDDRVPVVTPPEGARVETRVVGGRRVQQLSLIDDTPAPLGSAQPGGPVPEVRQLPDGRQMLVLPDPGAGR</sequence>
<feature type="signal peptide" evidence="2">
    <location>
        <begin position="1"/>
        <end position="25"/>
    </location>
</feature>
<evidence type="ECO:0000313" key="4">
    <source>
        <dbReference type="RefSeq" id="WP_028311191.1"/>
    </source>
</evidence>
<feature type="region of interest" description="Disordered" evidence="1">
    <location>
        <begin position="82"/>
        <end position="116"/>
    </location>
</feature>
<dbReference type="RefSeq" id="WP_028311191.1">
    <property type="nucleotide sequence ID" value="NZ_AXWS01000008.1"/>
</dbReference>
<evidence type="ECO:0000313" key="3">
    <source>
        <dbReference type="Proteomes" id="UP000675920"/>
    </source>
</evidence>
<feature type="region of interest" description="Disordered" evidence="1">
    <location>
        <begin position="135"/>
        <end position="177"/>
    </location>
</feature>
<name>A0A8B6X3H3_9BURK</name>
<evidence type="ECO:0000256" key="2">
    <source>
        <dbReference type="SAM" id="SignalP"/>
    </source>
</evidence>
<feature type="chain" id="PRO_5034656522" evidence="2">
    <location>
        <begin position="26"/>
        <end position="177"/>
    </location>
</feature>
<organism evidence="3 4">
    <name type="scientific">Derxia gummosa DSM 723</name>
    <dbReference type="NCBI Taxonomy" id="1121388"/>
    <lineage>
        <taxon>Bacteria</taxon>
        <taxon>Pseudomonadati</taxon>
        <taxon>Pseudomonadota</taxon>
        <taxon>Betaproteobacteria</taxon>
        <taxon>Burkholderiales</taxon>
        <taxon>Alcaligenaceae</taxon>
        <taxon>Derxia</taxon>
    </lineage>
</organism>
<protein>
    <submittedName>
        <fullName evidence="4">Uncharacterized protein</fullName>
    </submittedName>
</protein>
<evidence type="ECO:0000256" key="1">
    <source>
        <dbReference type="SAM" id="MobiDB-lite"/>
    </source>
</evidence>
<proteinExistence type="predicted"/>
<accession>A0A8B6X3H3</accession>
<dbReference type="Proteomes" id="UP000675920">
    <property type="component" value="Unplaced"/>
</dbReference>
<keyword evidence="3" id="KW-1185">Reference proteome</keyword>